<dbReference type="CDD" id="cd09731">
    <property type="entry name" value="Cse2_I-E"/>
    <property type="match status" value="1"/>
</dbReference>
<gene>
    <name evidence="2" type="primary">casB</name>
    <name evidence="2" type="ORF">RB636_30630</name>
</gene>
<dbReference type="InterPro" id="IPR038287">
    <property type="entry name" value="Cse2_sf"/>
</dbReference>
<accession>A0ABU7X194</accession>
<name>A0ABU7X194_9ACTN</name>
<feature type="region of interest" description="Disordered" evidence="1">
    <location>
        <begin position="58"/>
        <end position="79"/>
    </location>
</feature>
<dbReference type="Pfam" id="PF09485">
    <property type="entry name" value="CRISPR_Cse2"/>
    <property type="match status" value="1"/>
</dbReference>
<keyword evidence="3" id="KW-1185">Reference proteome</keyword>
<protein>
    <submittedName>
        <fullName evidence="2">Type I-E CRISPR-associated protein Cse2/CasB</fullName>
    </submittedName>
</protein>
<evidence type="ECO:0000313" key="3">
    <source>
        <dbReference type="Proteomes" id="UP001348265"/>
    </source>
</evidence>
<feature type="compositionally biased region" description="Acidic residues" evidence="1">
    <location>
        <begin position="252"/>
        <end position="261"/>
    </location>
</feature>
<proteinExistence type="predicted"/>
<dbReference type="InterPro" id="IPR013382">
    <property type="entry name" value="CRISPR-assoc_prot_Cse2"/>
</dbReference>
<sequence length="261" mass="29052">MATARCIGRLQHLYRQDVPAAVATLARLRRAAGRTVHETPDIWGIDGLEDLAQVWGKQREASGADPAGSEAPPELLHPDQRYKREMSTRAEEDAVHAAVTLWALHQQSVRDAAMYEPGWSLGRAVRALARGGGDARPADDGEPEPSQKHASSAPRLEDELNETLRKRFVRIGTSTSFDMLAVRLREVVLLLRTARIPLDYVRLADQLCRWQSEEQRAEVRRAWGRELYLSYGRQARPDGGEDSADDTPPASETDDETDPGL</sequence>
<feature type="region of interest" description="Disordered" evidence="1">
    <location>
        <begin position="232"/>
        <end position="261"/>
    </location>
</feature>
<reference evidence="2 3" key="1">
    <citation type="submission" date="2023-08" db="EMBL/GenBank/DDBJ databases">
        <authorList>
            <person name="Sharma P."/>
            <person name="Verma V."/>
            <person name="Mohan M.K."/>
            <person name="Dubey A.K."/>
        </authorList>
    </citation>
    <scope>NUCLEOTIDE SEQUENCE [LARGE SCALE GENOMIC DNA]</scope>
    <source>
        <strain evidence="2 3">ADP4</strain>
    </source>
</reference>
<evidence type="ECO:0000313" key="2">
    <source>
        <dbReference type="EMBL" id="MEF3117536.1"/>
    </source>
</evidence>
<evidence type="ECO:0000256" key="1">
    <source>
        <dbReference type="SAM" id="MobiDB-lite"/>
    </source>
</evidence>
<dbReference type="Proteomes" id="UP001348265">
    <property type="component" value="Unassembled WGS sequence"/>
</dbReference>
<dbReference type="EMBL" id="JAVFKM010000020">
    <property type="protein sequence ID" value="MEF3117536.1"/>
    <property type="molecule type" value="Genomic_DNA"/>
</dbReference>
<dbReference type="NCBIfam" id="TIGR02548">
    <property type="entry name" value="casB_cse2"/>
    <property type="match status" value="1"/>
</dbReference>
<dbReference type="RefSeq" id="WP_331788910.1">
    <property type="nucleotide sequence ID" value="NZ_JAVFKM010000020.1"/>
</dbReference>
<organism evidence="2 3">
    <name type="scientific">Streptomyces chrestomyceticus</name>
    <dbReference type="NCBI Taxonomy" id="68185"/>
    <lineage>
        <taxon>Bacteria</taxon>
        <taxon>Bacillati</taxon>
        <taxon>Actinomycetota</taxon>
        <taxon>Actinomycetes</taxon>
        <taxon>Kitasatosporales</taxon>
        <taxon>Streptomycetaceae</taxon>
        <taxon>Streptomyces</taxon>
    </lineage>
</organism>
<feature type="region of interest" description="Disordered" evidence="1">
    <location>
        <begin position="130"/>
        <end position="159"/>
    </location>
</feature>
<dbReference type="Gene3D" id="1.10.520.40">
    <property type="entry name" value="CRISPR-associated protein Cse2"/>
    <property type="match status" value="1"/>
</dbReference>
<comment type="caution">
    <text evidence="2">The sequence shown here is derived from an EMBL/GenBank/DDBJ whole genome shotgun (WGS) entry which is preliminary data.</text>
</comment>